<accession>A0ABD1CJM4</accession>
<feature type="region of interest" description="Disordered" evidence="1">
    <location>
        <begin position="1"/>
        <end position="48"/>
    </location>
</feature>
<gene>
    <name evidence="2" type="ORF">pipiens_004348</name>
</gene>
<dbReference type="Proteomes" id="UP001562425">
    <property type="component" value="Unassembled WGS sequence"/>
</dbReference>
<evidence type="ECO:0000313" key="3">
    <source>
        <dbReference type="Proteomes" id="UP001562425"/>
    </source>
</evidence>
<organism evidence="2 3">
    <name type="scientific">Culex pipiens pipiens</name>
    <name type="common">Northern house mosquito</name>
    <dbReference type="NCBI Taxonomy" id="38569"/>
    <lineage>
        <taxon>Eukaryota</taxon>
        <taxon>Metazoa</taxon>
        <taxon>Ecdysozoa</taxon>
        <taxon>Arthropoda</taxon>
        <taxon>Hexapoda</taxon>
        <taxon>Insecta</taxon>
        <taxon>Pterygota</taxon>
        <taxon>Neoptera</taxon>
        <taxon>Endopterygota</taxon>
        <taxon>Diptera</taxon>
        <taxon>Nematocera</taxon>
        <taxon>Culicoidea</taxon>
        <taxon>Culicidae</taxon>
        <taxon>Culicinae</taxon>
        <taxon>Culicini</taxon>
        <taxon>Culex</taxon>
        <taxon>Culex</taxon>
    </lineage>
</organism>
<dbReference type="EMBL" id="JBEHCU010011559">
    <property type="protein sequence ID" value="KAL1376589.1"/>
    <property type="molecule type" value="Genomic_DNA"/>
</dbReference>
<comment type="caution">
    <text evidence="2">The sequence shown here is derived from an EMBL/GenBank/DDBJ whole genome shotgun (WGS) entry which is preliminary data.</text>
</comment>
<sequence>MAVAFNVPSVHEDDEGQWKPANQLGQPNQQPQHQHPHHHHHHVGASTNVSQQVRLSAENGQHRLVAAFHQILAAYARHAILAQEQQQQMTTTNSTTSRVVNFGATGEEIAQTTMIHWRVFSAAGGESWQFLVETKQLTI</sequence>
<keyword evidence="3" id="KW-1185">Reference proteome</keyword>
<dbReference type="AlphaFoldDB" id="A0ABD1CJM4"/>
<reference evidence="2 3" key="1">
    <citation type="submission" date="2024-05" db="EMBL/GenBank/DDBJ databases">
        <title>Culex pipiens pipiens assembly and annotation.</title>
        <authorList>
            <person name="Alout H."/>
            <person name="Durand T."/>
        </authorList>
    </citation>
    <scope>NUCLEOTIDE SEQUENCE [LARGE SCALE GENOMIC DNA]</scope>
    <source>
        <strain evidence="2">HA-2024</strain>
        <tissue evidence="2">Whole body</tissue>
    </source>
</reference>
<proteinExistence type="predicted"/>
<protein>
    <submittedName>
        <fullName evidence="2">Uncharacterized protein</fullName>
    </submittedName>
</protein>
<feature type="compositionally biased region" description="Basic residues" evidence="1">
    <location>
        <begin position="34"/>
        <end position="43"/>
    </location>
</feature>
<evidence type="ECO:0000313" key="2">
    <source>
        <dbReference type="EMBL" id="KAL1376589.1"/>
    </source>
</evidence>
<name>A0ABD1CJM4_CULPP</name>
<evidence type="ECO:0000256" key="1">
    <source>
        <dbReference type="SAM" id="MobiDB-lite"/>
    </source>
</evidence>